<name>A0ACB8AZT8_9AGAM</name>
<organism evidence="1 2">
    <name type="scientific">Leucogyrophana mollusca</name>
    <dbReference type="NCBI Taxonomy" id="85980"/>
    <lineage>
        <taxon>Eukaryota</taxon>
        <taxon>Fungi</taxon>
        <taxon>Dikarya</taxon>
        <taxon>Basidiomycota</taxon>
        <taxon>Agaricomycotina</taxon>
        <taxon>Agaricomycetes</taxon>
        <taxon>Agaricomycetidae</taxon>
        <taxon>Boletales</taxon>
        <taxon>Boletales incertae sedis</taxon>
        <taxon>Leucogyrophana</taxon>
    </lineage>
</organism>
<protein>
    <submittedName>
        <fullName evidence="1">Uncharacterized protein</fullName>
    </submittedName>
</protein>
<proteinExistence type="predicted"/>
<dbReference type="EMBL" id="MU266737">
    <property type="protein sequence ID" value="KAH7918770.1"/>
    <property type="molecule type" value="Genomic_DNA"/>
</dbReference>
<accession>A0ACB8AZT8</accession>
<sequence length="240" mass="26495">MPRAKPTKPSGTVAPRALIRLRKRLEDYTGFKLSKQEIRRAKRDAKPDRQIVPEEAPNLPSPPPIQHLPSPPPTQQSSLRRDNGSLTIVSNMRSRGAGTATANVEESNDENSFFSVEESDDDNPFFKAEDNQVASQDNGMGNEDDDMGNEDDDMGIRDSDVGNEDDTIGVEKASHKIMDNVDAAGSTNSDNDTVKASKPGHDFIDDDDSYQFGHEPDDQLVHKSDDEYDDGGSIDQELRH</sequence>
<keyword evidence="2" id="KW-1185">Reference proteome</keyword>
<comment type="caution">
    <text evidence="1">The sequence shown here is derived from an EMBL/GenBank/DDBJ whole genome shotgun (WGS) entry which is preliminary data.</text>
</comment>
<evidence type="ECO:0000313" key="1">
    <source>
        <dbReference type="EMBL" id="KAH7918770.1"/>
    </source>
</evidence>
<reference evidence="1" key="1">
    <citation type="journal article" date="2021" name="New Phytol.">
        <title>Evolutionary innovations through gain and loss of genes in the ectomycorrhizal Boletales.</title>
        <authorList>
            <person name="Wu G."/>
            <person name="Miyauchi S."/>
            <person name="Morin E."/>
            <person name="Kuo A."/>
            <person name="Drula E."/>
            <person name="Varga T."/>
            <person name="Kohler A."/>
            <person name="Feng B."/>
            <person name="Cao Y."/>
            <person name="Lipzen A."/>
            <person name="Daum C."/>
            <person name="Hundley H."/>
            <person name="Pangilinan J."/>
            <person name="Johnson J."/>
            <person name="Barry K."/>
            <person name="LaButti K."/>
            <person name="Ng V."/>
            <person name="Ahrendt S."/>
            <person name="Min B."/>
            <person name="Choi I.G."/>
            <person name="Park H."/>
            <person name="Plett J.M."/>
            <person name="Magnuson J."/>
            <person name="Spatafora J.W."/>
            <person name="Nagy L.G."/>
            <person name="Henrissat B."/>
            <person name="Grigoriev I.V."/>
            <person name="Yang Z.L."/>
            <person name="Xu J."/>
            <person name="Martin F.M."/>
        </authorList>
    </citation>
    <scope>NUCLEOTIDE SEQUENCE</scope>
    <source>
        <strain evidence="1">KUC20120723A-06</strain>
    </source>
</reference>
<dbReference type="Proteomes" id="UP000790709">
    <property type="component" value="Unassembled WGS sequence"/>
</dbReference>
<gene>
    <name evidence="1" type="ORF">BV22DRAFT_1134346</name>
</gene>
<evidence type="ECO:0000313" key="2">
    <source>
        <dbReference type="Proteomes" id="UP000790709"/>
    </source>
</evidence>